<evidence type="ECO:0000313" key="3">
    <source>
        <dbReference type="Proteomes" id="UP000325313"/>
    </source>
</evidence>
<dbReference type="EMBL" id="VDEP01000035">
    <property type="protein sequence ID" value="KAA1136284.1"/>
    <property type="molecule type" value="Genomic_DNA"/>
</dbReference>
<dbReference type="Proteomes" id="UP000325313">
    <property type="component" value="Unassembled WGS sequence"/>
</dbReference>
<feature type="compositionally biased region" description="Low complexity" evidence="1">
    <location>
        <begin position="405"/>
        <end position="416"/>
    </location>
</feature>
<feature type="compositionally biased region" description="Polar residues" evidence="1">
    <location>
        <begin position="458"/>
        <end position="473"/>
    </location>
</feature>
<comment type="caution">
    <text evidence="2">The sequence shown here is derived from an EMBL/GenBank/DDBJ whole genome shotgun (WGS) entry which is preliminary data.</text>
</comment>
<feature type="region of interest" description="Disordered" evidence="1">
    <location>
        <begin position="1"/>
        <end position="41"/>
    </location>
</feature>
<evidence type="ECO:0000256" key="1">
    <source>
        <dbReference type="SAM" id="MobiDB-lite"/>
    </source>
</evidence>
<gene>
    <name evidence="2" type="ORF">PGTUg99_019531</name>
</gene>
<accession>A0A5B0SIE3</accession>
<evidence type="ECO:0000313" key="2">
    <source>
        <dbReference type="EMBL" id="KAA1136284.1"/>
    </source>
</evidence>
<feature type="compositionally biased region" description="Polar residues" evidence="1">
    <location>
        <begin position="27"/>
        <end position="41"/>
    </location>
</feature>
<feature type="compositionally biased region" description="Low complexity" evidence="1">
    <location>
        <begin position="233"/>
        <end position="245"/>
    </location>
</feature>
<feature type="region of interest" description="Disordered" evidence="1">
    <location>
        <begin position="441"/>
        <end position="502"/>
    </location>
</feature>
<proteinExistence type="predicted"/>
<reference evidence="2 3" key="1">
    <citation type="submission" date="2019-05" db="EMBL/GenBank/DDBJ databases">
        <title>Emergence of the Ug99 lineage of the wheat stem rust pathogen through somatic hybridization.</title>
        <authorList>
            <person name="Li F."/>
            <person name="Upadhyaya N.M."/>
            <person name="Sperschneider J."/>
            <person name="Matny O."/>
            <person name="Nguyen-Phuc H."/>
            <person name="Mago R."/>
            <person name="Raley C."/>
            <person name="Miller M.E."/>
            <person name="Silverstein K.A.T."/>
            <person name="Henningsen E."/>
            <person name="Hirsch C.D."/>
            <person name="Visser B."/>
            <person name="Pretorius Z.A."/>
            <person name="Steffenson B.J."/>
            <person name="Schwessinger B."/>
            <person name="Dodds P.N."/>
            <person name="Figueroa M."/>
        </authorList>
    </citation>
    <scope>NUCLEOTIDE SEQUENCE [LARGE SCALE GENOMIC DNA]</scope>
    <source>
        <strain evidence="2 3">Ug99</strain>
    </source>
</reference>
<feature type="compositionally biased region" description="Basic and acidic residues" evidence="1">
    <location>
        <begin position="13"/>
        <end position="26"/>
    </location>
</feature>
<protein>
    <submittedName>
        <fullName evidence="2">Uncharacterized protein</fullName>
    </submittedName>
</protein>
<feature type="region of interest" description="Disordered" evidence="1">
    <location>
        <begin position="227"/>
        <end position="284"/>
    </location>
</feature>
<feature type="region of interest" description="Disordered" evidence="1">
    <location>
        <begin position="394"/>
        <end position="419"/>
    </location>
</feature>
<dbReference type="AlphaFoldDB" id="A0A5B0SIE3"/>
<organism evidence="2 3">
    <name type="scientific">Puccinia graminis f. sp. tritici</name>
    <dbReference type="NCBI Taxonomy" id="56615"/>
    <lineage>
        <taxon>Eukaryota</taxon>
        <taxon>Fungi</taxon>
        <taxon>Dikarya</taxon>
        <taxon>Basidiomycota</taxon>
        <taxon>Pucciniomycotina</taxon>
        <taxon>Pucciniomycetes</taxon>
        <taxon>Pucciniales</taxon>
        <taxon>Pucciniaceae</taxon>
        <taxon>Puccinia</taxon>
    </lineage>
</organism>
<feature type="compositionally biased region" description="Polar residues" evidence="1">
    <location>
        <begin position="394"/>
        <end position="404"/>
    </location>
</feature>
<sequence length="539" mass="61173">MYVGPGQPASRADQCDLRKRRTDQLEPTKNQKPKTNTQHTTNFMPIYSLPSLRQPESISPQFYFTSQSFINRAQSDIDHLLTTWQDSVKALPTHLNKQQQQHYYHHHTTNNINNNQHKRLGPFLKFKSIYSRLGWIYIHLSVVDPALRKDWFNTLTRLFLNNLNQQSDTLRQIGSLFGLWALWGTQPPESVLGPKQFIIIDPETSDYLDRLPSSVSEELNRYFKDSVDESFEQQQSQQQQQQQPKQHSHHHPQHPSSSSALSTKHRAHLDPNIFGPPPPTIKPADSVHQVLKNLRDQEAFLIQPIQTALVYPPLPTNRVTVEKSLIDLLDPDSIDHHHTTTNNNKASDQSSPARVAEIIRSTHLQLHTLANTQPNALCDPIHLNHLRSSYLNSKSFLTHNPPEQSSSSSSSPSTPSLDPLTRELFADAIGMTRKVIQKTGPGLDHLLFPNNNNNNNNPRATTTSNTKKNNPDLNGSKKTHNQNGSRNQDGVDRQVQEEDGKHELDSLDAFFLVDRAQSIPQLETLLKNHPHKNLPSGSS</sequence>
<name>A0A5B0SIE3_PUCGR</name>
<feature type="compositionally biased region" description="Basic and acidic residues" evidence="1">
    <location>
        <begin position="489"/>
        <end position="502"/>
    </location>
</feature>